<comment type="subcellular location">
    <subcellularLocation>
        <location evidence="1">Cell membrane</location>
        <topology evidence="1">Multi-pass membrane protein</topology>
    </subcellularLocation>
</comment>
<organism evidence="8 9">
    <name type="scientific">Gordonia aichiensis NBRC 108223</name>
    <dbReference type="NCBI Taxonomy" id="1220583"/>
    <lineage>
        <taxon>Bacteria</taxon>
        <taxon>Bacillati</taxon>
        <taxon>Actinomycetota</taxon>
        <taxon>Actinomycetes</taxon>
        <taxon>Mycobacteriales</taxon>
        <taxon>Gordoniaceae</taxon>
        <taxon>Gordonia</taxon>
    </lineage>
</organism>
<name>L7KID4_9ACTN</name>
<dbReference type="OrthoDB" id="3267562at2"/>
<dbReference type="GO" id="GO:0005886">
    <property type="term" value="C:plasma membrane"/>
    <property type="evidence" value="ECO:0007669"/>
    <property type="project" value="UniProtKB-SubCell"/>
</dbReference>
<accession>L7KID4</accession>
<feature type="transmembrane region" description="Helical" evidence="6">
    <location>
        <begin position="174"/>
        <end position="199"/>
    </location>
</feature>
<feature type="domain" description="Type II secretion system protein GspF" evidence="7">
    <location>
        <begin position="55"/>
        <end position="184"/>
    </location>
</feature>
<sequence>MTIPLVLLAVAVWILPPRRWLLYRVVEPPSRPRGEPRWLGKRRDVDDPFAVAAALDLFAVCLRAGLTIPAAALAVAHTAPAVLAEPLTATAELLELGAEPERAWSTPQRVRTPNRKGSETDHFEQLSMLARRSARAGSALSVQVAELATETRRRAHDDAHARAERAGVLVSGPLGLCFLPAFVCLGIVPVVIGLAGVTLSGL</sequence>
<gene>
    <name evidence="8" type="ORF">GOACH_04_01180</name>
</gene>
<evidence type="ECO:0000256" key="5">
    <source>
        <dbReference type="ARBA" id="ARBA00023136"/>
    </source>
</evidence>
<evidence type="ECO:0000256" key="1">
    <source>
        <dbReference type="ARBA" id="ARBA00004651"/>
    </source>
</evidence>
<dbReference type="PANTHER" id="PTHR35007">
    <property type="entry name" value="INTEGRAL MEMBRANE PROTEIN-RELATED"/>
    <property type="match status" value="1"/>
</dbReference>
<keyword evidence="2" id="KW-1003">Cell membrane</keyword>
<dbReference type="Proteomes" id="UP000010988">
    <property type="component" value="Unassembled WGS sequence"/>
</dbReference>
<keyword evidence="5 6" id="KW-0472">Membrane</keyword>
<evidence type="ECO:0000313" key="8">
    <source>
        <dbReference type="EMBL" id="GAC47722.1"/>
    </source>
</evidence>
<proteinExistence type="predicted"/>
<dbReference type="InterPro" id="IPR018076">
    <property type="entry name" value="T2SS_GspF_dom"/>
</dbReference>
<dbReference type="STRING" id="1220583.GOACH_04_01180"/>
<reference evidence="8 9" key="1">
    <citation type="submission" date="2012-12" db="EMBL/GenBank/DDBJ databases">
        <title>Whole genome shotgun sequence of Gordonia aichiensis NBRC 108223.</title>
        <authorList>
            <person name="Isaki-Nakamura S."/>
            <person name="Hosoyama A."/>
            <person name="Tsuchikane K."/>
            <person name="Ando Y."/>
            <person name="Baba S."/>
            <person name="Ohji S."/>
            <person name="Hamada M."/>
            <person name="Tamura T."/>
            <person name="Yamazoe A."/>
            <person name="Yamazaki S."/>
            <person name="Fujita N."/>
        </authorList>
    </citation>
    <scope>NUCLEOTIDE SEQUENCE [LARGE SCALE GENOMIC DNA]</scope>
    <source>
        <strain evidence="8 9">NBRC 108223</strain>
    </source>
</reference>
<dbReference type="Pfam" id="PF00482">
    <property type="entry name" value="T2SSF"/>
    <property type="match status" value="1"/>
</dbReference>
<evidence type="ECO:0000256" key="6">
    <source>
        <dbReference type="SAM" id="Phobius"/>
    </source>
</evidence>
<keyword evidence="9" id="KW-1185">Reference proteome</keyword>
<comment type="caution">
    <text evidence="8">The sequence shown here is derived from an EMBL/GenBank/DDBJ whole genome shotgun (WGS) entry which is preliminary data.</text>
</comment>
<protein>
    <recommendedName>
        <fullName evidence="7">Type II secretion system protein GspF domain-containing protein</fullName>
    </recommendedName>
</protein>
<dbReference type="eggNOG" id="COG2064">
    <property type="taxonomic scope" value="Bacteria"/>
</dbReference>
<evidence type="ECO:0000256" key="3">
    <source>
        <dbReference type="ARBA" id="ARBA00022692"/>
    </source>
</evidence>
<dbReference type="PANTHER" id="PTHR35007:SF3">
    <property type="entry name" value="POSSIBLE CONSERVED ALANINE RICH MEMBRANE PROTEIN"/>
    <property type="match status" value="1"/>
</dbReference>
<evidence type="ECO:0000259" key="7">
    <source>
        <dbReference type="Pfam" id="PF00482"/>
    </source>
</evidence>
<dbReference type="EMBL" id="BANR01000004">
    <property type="protein sequence ID" value="GAC47722.1"/>
    <property type="molecule type" value="Genomic_DNA"/>
</dbReference>
<keyword evidence="3 6" id="KW-0812">Transmembrane</keyword>
<evidence type="ECO:0000256" key="4">
    <source>
        <dbReference type="ARBA" id="ARBA00022989"/>
    </source>
</evidence>
<evidence type="ECO:0000256" key="2">
    <source>
        <dbReference type="ARBA" id="ARBA00022475"/>
    </source>
</evidence>
<evidence type="ECO:0000313" key="9">
    <source>
        <dbReference type="Proteomes" id="UP000010988"/>
    </source>
</evidence>
<keyword evidence="4 6" id="KW-1133">Transmembrane helix</keyword>
<dbReference type="AlphaFoldDB" id="L7KID4"/>
<dbReference type="RefSeq" id="WP_005171630.1">
    <property type="nucleotide sequence ID" value="NZ_BANR01000004.1"/>
</dbReference>